<accession>H2E9Z2</accession>
<protein>
    <submittedName>
        <fullName evidence="1">Uncharacterized protein</fullName>
    </submittedName>
</protein>
<organism evidence="1">
    <name type="scientific">Megavirus courdo7</name>
    <dbReference type="NCBI Taxonomy" id="1128135"/>
    <lineage>
        <taxon>Viruses</taxon>
        <taxon>Varidnaviria</taxon>
        <taxon>Bamfordvirae</taxon>
        <taxon>Nucleocytoviricota</taxon>
        <taxon>Megaviricetes</taxon>
        <taxon>Imitervirales</taxon>
        <taxon>Mimiviridae</taxon>
        <taxon>Megamimivirinae</taxon>
        <taxon>Megavirus</taxon>
    </lineage>
</organism>
<evidence type="ECO:0000313" key="1">
    <source>
        <dbReference type="EMBL" id="AEX61215.1"/>
    </source>
</evidence>
<proteinExistence type="predicted"/>
<reference evidence="1" key="1">
    <citation type="submission" date="2011-10" db="EMBL/GenBank/DDBJ databases">
        <title>Provirophages and transpovirons: unique mobilome of giant viruses.</title>
        <authorList>
            <person name="Desnues C."/>
            <person name="LaScola B."/>
            <person name="Yutin N."/>
            <person name="Fournous G."/>
            <person name="Koonin E."/>
            <person name="Raoult D."/>
        </authorList>
    </citation>
    <scope>NUCLEOTIDE SEQUENCE</scope>
    <source>
        <strain evidence="1">Mv13-c7</strain>
    </source>
</reference>
<sequence>MTNQNQFDIRCIFINIDNILNNFIVWIYYKIIG</sequence>
<dbReference type="EMBL" id="JN885990">
    <property type="protein sequence ID" value="AEX61215.1"/>
    <property type="molecule type" value="Genomic_DNA"/>
</dbReference>
<gene>
    <name evidence="1" type="ORF">c7_L149</name>
</gene>
<name>H2E9Z2_9VIRU</name>